<reference evidence="1 2" key="1">
    <citation type="journal article" date="2019" name="Nat. Ecol. Evol.">
        <title>Megaphylogeny resolves global patterns of mushroom evolution.</title>
        <authorList>
            <person name="Varga T."/>
            <person name="Krizsan K."/>
            <person name="Foldi C."/>
            <person name="Dima B."/>
            <person name="Sanchez-Garcia M."/>
            <person name="Sanchez-Ramirez S."/>
            <person name="Szollosi G.J."/>
            <person name="Szarkandi J.G."/>
            <person name="Papp V."/>
            <person name="Albert L."/>
            <person name="Andreopoulos W."/>
            <person name="Angelini C."/>
            <person name="Antonin V."/>
            <person name="Barry K.W."/>
            <person name="Bougher N.L."/>
            <person name="Buchanan P."/>
            <person name="Buyck B."/>
            <person name="Bense V."/>
            <person name="Catcheside P."/>
            <person name="Chovatia M."/>
            <person name="Cooper J."/>
            <person name="Damon W."/>
            <person name="Desjardin D."/>
            <person name="Finy P."/>
            <person name="Geml J."/>
            <person name="Haridas S."/>
            <person name="Hughes K."/>
            <person name="Justo A."/>
            <person name="Karasinski D."/>
            <person name="Kautmanova I."/>
            <person name="Kiss B."/>
            <person name="Kocsube S."/>
            <person name="Kotiranta H."/>
            <person name="LaButti K.M."/>
            <person name="Lechner B.E."/>
            <person name="Liimatainen K."/>
            <person name="Lipzen A."/>
            <person name="Lukacs Z."/>
            <person name="Mihaltcheva S."/>
            <person name="Morgado L.N."/>
            <person name="Niskanen T."/>
            <person name="Noordeloos M.E."/>
            <person name="Ohm R.A."/>
            <person name="Ortiz-Santana B."/>
            <person name="Ovrebo C."/>
            <person name="Racz N."/>
            <person name="Riley R."/>
            <person name="Savchenko A."/>
            <person name="Shiryaev A."/>
            <person name="Soop K."/>
            <person name="Spirin V."/>
            <person name="Szebenyi C."/>
            <person name="Tomsovsky M."/>
            <person name="Tulloss R.E."/>
            <person name="Uehling J."/>
            <person name="Grigoriev I.V."/>
            <person name="Vagvolgyi C."/>
            <person name="Papp T."/>
            <person name="Martin F.M."/>
            <person name="Miettinen O."/>
            <person name="Hibbett D.S."/>
            <person name="Nagy L.G."/>
        </authorList>
    </citation>
    <scope>NUCLEOTIDE SEQUENCE [LARGE SCALE GENOMIC DNA]</scope>
    <source>
        <strain evidence="1 2">NL-1719</strain>
    </source>
</reference>
<proteinExistence type="predicted"/>
<gene>
    <name evidence="1" type="ORF">BDN72DRAFT_455621</name>
</gene>
<accession>A0ACD3BCD9</accession>
<name>A0ACD3BCD9_9AGAR</name>
<evidence type="ECO:0000313" key="1">
    <source>
        <dbReference type="EMBL" id="TFK75748.1"/>
    </source>
</evidence>
<dbReference type="EMBL" id="ML208262">
    <property type="protein sequence ID" value="TFK75748.1"/>
    <property type="molecule type" value="Genomic_DNA"/>
</dbReference>
<sequence>MLIQVVPNSPNPTVLFAIEFNNLPNHLPTPPAWSYQLQCLSLDDLDPPNCIHALDKAAAVACLVQKLTFDVPTLTVSCAFVDGLVEEWPLMGAECLRALEGVVDDVNDSSVEVKREKERERVEQERERKRIESLNSPPSSIKVTRHKKQRSLLMSLVASIVPLSSFTSSVASLPPREPSPPPTPLASLAPSLLSSRALRRRARSTLVDTFREYALREITRRLPPGGYYTWIIHSTLRRVADRMSELVMQAGSQFPDPRRLNPREVDHFAITATSMPPSPLGSDEEDNEDTDTDGSSVHTPTSSRFNSLRQSRHSREPTMVCSEWNDDEFAPPKVPQHPLSSSQDFAEYQELSVLMQRLNHLVMIANSRLAHIENETRHREDVLEIRSRRRAWLNKALSSSGSSGLDMGFAQPFQSSPLTRFFWSSDDFEYLPDQVEMPIIHGREFTDDFDERVGRKVRRSRPSIDARLFPVTEEDEDEVHNARELELELGMNLDLESGHRWPSEAADEDGSVRRSPGGVRVTFDLEKPQIRPRMRTSSMYRQRLTAQIPIQDVEIGLVPRPPSPPPSRQRLSPNSILCQPFPTPVSRARDLDLPIGQPSAYSEEDGELEISGMPSEHEFPEDEEFTLSMDLPGRRPSPEAAVRKRPGLNVQTSADALLPDRMDGWITSGLPDDGILQCR</sequence>
<keyword evidence="2" id="KW-1185">Reference proteome</keyword>
<evidence type="ECO:0000313" key="2">
    <source>
        <dbReference type="Proteomes" id="UP000308600"/>
    </source>
</evidence>
<protein>
    <submittedName>
        <fullName evidence="1">Uncharacterized protein</fullName>
    </submittedName>
</protein>
<organism evidence="1 2">
    <name type="scientific">Pluteus cervinus</name>
    <dbReference type="NCBI Taxonomy" id="181527"/>
    <lineage>
        <taxon>Eukaryota</taxon>
        <taxon>Fungi</taxon>
        <taxon>Dikarya</taxon>
        <taxon>Basidiomycota</taxon>
        <taxon>Agaricomycotina</taxon>
        <taxon>Agaricomycetes</taxon>
        <taxon>Agaricomycetidae</taxon>
        <taxon>Agaricales</taxon>
        <taxon>Pluteineae</taxon>
        <taxon>Pluteaceae</taxon>
        <taxon>Pluteus</taxon>
    </lineage>
</organism>
<dbReference type="Proteomes" id="UP000308600">
    <property type="component" value="Unassembled WGS sequence"/>
</dbReference>